<protein>
    <submittedName>
        <fullName evidence="2">Alpha/beta hydrolase</fullName>
    </submittedName>
</protein>
<dbReference type="Pfam" id="PF00561">
    <property type="entry name" value="Abhydrolase_1"/>
    <property type="match status" value="1"/>
</dbReference>
<gene>
    <name evidence="2" type="ORF">QM524_04125</name>
</gene>
<dbReference type="InterPro" id="IPR029058">
    <property type="entry name" value="AB_hydrolase_fold"/>
</dbReference>
<dbReference type="GO" id="GO:0016787">
    <property type="term" value="F:hydrolase activity"/>
    <property type="evidence" value="ECO:0007669"/>
    <property type="project" value="UniProtKB-KW"/>
</dbReference>
<sequence length="288" mass="33008">MKSIYRLIKNTSLKAYSLIALAFVCCVLGLSACLQGFTMSASQVDEYYAALPPKPDFSYAEYEHKKIYFAQSTNVRHKLLFLIHGAPGAWFGYKDYLNDSLLLQKFKIVAADRFGYNRSDRKLATIDEQAKAFYELLKKYPDYEITVVGRSYGAAIAAKLAMDYPALVKKLFLISPACAPKLEKYWWFSKPVNTGLVKFFLPSYVNRASEEKFSHQKDLANLEKDWRKIHCPVVILQGGRDWIIDTRNGAYLDSMITEAPKQFIFLPENGHLLTEERKDLIKDLLLKP</sequence>
<keyword evidence="2" id="KW-0378">Hydrolase</keyword>
<name>A0ABT6Y499_9BACT</name>
<dbReference type="PRINTS" id="PR00111">
    <property type="entry name" value="ABHYDROLASE"/>
</dbReference>
<feature type="domain" description="AB hydrolase-1" evidence="1">
    <location>
        <begin position="79"/>
        <end position="180"/>
    </location>
</feature>
<organism evidence="2 3">
    <name type="scientific">Flectobacillus roseus</name>
    <dbReference type="NCBI Taxonomy" id="502259"/>
    <lineage>
        <taxon>Bacteria</taxon>
        <taxon>Pseudomonadati</taxon>
        <taxon>Bacteroidota</taxon>
        <taxon>Cytophagia</taxon>
        <taxon>Cytophagales</taxon>
        <taxon>Flectobacillaceae</taxon>
        <taxon>Flectobacillus</taxon>
    </lineage>
</organism>
<dbReference type="Proteomes" id="UP001236507">
    <property type="component" value="Unassembled WGS sequence"/>
</dbReference>
<evidence type="ECO:0000313" key="3">
    <source>
        <dbReference type="Proteomes" id="UP001236507"/>
    </source>
</evidence>
<evidence type="ECO:0000313" key="2">
    <source>
        <dbReference type="EMBL" id="MDI9858394.1"/>
    </source>
</evidence>
<dbReference type="EMBL" id="JASHIF010000002">
    <property type="protein sequence ID" value="MDI9858394.1"/>
    <property type="molecule type" value="Genomic_DNA"/>
</dbReference>
<comment type="caution">
    <text evidence="2">The sequence shown here is derived from an EMBL/GenBank/DDBJ whole genome shotgun (WGS) entry which is preliminary data.</text>
</comment>
<dbReference type="RefSeq" id="WP_283343617.1">
    <property type="nucleotide sequence ID" value="NZ_JASHIF010000002.1"/>
</dbReference>
<dbReference type="PANTHER" id="PTHR43798">
    <property type="entry name" value="MONOACYLGLYCEROL LIPASE"/>
    <property type="match status" value="1"/>
</dbReference>
<accession>A0ABT6Y499</accession>
<evidence type="ECO:0000259" key="1">
    <source>
        <dbReference type="Pfam" id="PF00561"/>
    </source>
</evidence>
<reference evidence="2 3" key="1">
    <citation type="submission" date="2023-05" db="EMBL/GenBank/DDBJ databases">
        <title>Novel species of genus Flectobacillus isolated from stream in China.</title>
        <authorList>
            <person name="Lu H."/>
        </authorList>
    </citation>
    <scope>NUCLEOTIDE SEQUENCE [LARGE SCALE GENOMIC DNA]</scope>
    <source>
        <strain evidence="2 3">KCTC 42575</strain>
    </source>
</reference>
<proteinExistence type="predicted"/>
<keyword evidence="3" id="KW-1185">Reference proteome</keyword>
<dbReference type="PROSITE" id="PS51257">
    <property type="entry name" value="PROKAR_LIPOPROTEIN"/>
    <property type="match status" value="1"/>
</dbReference>
<dbReference type="SUPFAM" id="SSF53474">
    <property type="entry name" value="alpha/beta-Hydrolases"/>
    <property type="match status" value="1"/>
</dbReference>
<dbReference type="Gene3D" id="3.40.50.1820">
    <property type="entry name" value="alpha/beta hydrolase"/>
    <property type="match status" value="1"/>
</dbReference>
<dbReference type="InterPro" id="IPR000073">
    <property type="entry name" value="AB_hydrolase_1"/>
</dbReference>
<dbReference type="InterPro" id="IPR050266">
    <property type="entry name" value="AB_hydrolase_sf"/>
</dbReference>